<reference evidence="12" key="2">
    <citation type="submission" date="2024-04" db="EMBL/GenBank/DDBJ databases">
        <authorList>
            <person name="Chen Y."/>
            <person name="Shah S."/>
            <person name="Dougan E. K."/>
            <person name="Thang M."/>
            <person name="Chan C."/>
        </authorList>
    </citation>
    <scope>NUCLEOTIDE SEQUENCE [LARGE SCALE GENOMIC DNA]</scope>
</reference>
<name>A0A9P1BJ94_9DINO</name>
<evidence type="ECO:0000313" key="13">
    <source>
        <dbReference type="EMBL" id="CAL4760957.1"/>
    </source>
</evidence>
<dbReference type="SMART" id="SM00028">
    <property type="entry name" value="TPR"/>
    <property type="match status" value="10"/>
</dbReference>
<evidence type="ECO:0000313" key="12">
    <source>
        <dbReference type="EMBL" id="CAL1127020.1"/>
    </source>
</evidence>
<keyword evidence="4" id="KW-0328">Glycosyltransferase</keyword>
<evidence type="ECO:0000256" key="7">
    <source>
        <dbReference type="ARBA" id="ARBA00022803"/>
    </source>
</evidence>
<feature type="domain" description="O-GlcNAc transferase C-terminal" evidence="10">
    <location>
        <begin position="648"/>
        <end position="821"/>
    </location>
</feature>
<sequence length="861" mass="95449">MKHQSGGAEADAEQFDKIADSKGCGDSSKGPKSPRMESQEGKVRQLTRRADFFASRARYADALPLVDQALLLEPNRPELHLGRGQCLMQLDKLEEALTSFEAALRLDSQCISAQRNKALLLAKQRRWHDAILSFREALSVEPTQELRMELARCLTEHAIQLKASGHGDLQLFHEAIQACDSYAPAFFQLGVCYSEVNDSIKAKEMYRKAVQLHPGYVEALNNLGVACRELGEWEHAIEAYGMALKVNQNCSKTRENMAISLLQLGCRHLQRKELKEAGKALKQGLSFNSRNADIYFNLGVLYAEKEKWDQAKVNYELASNFDPRHANAHNNLGVIHRRLGNPEAAMKCFESALEVDSKMNLASKNLGAIYGSMGRMDDAIRLTRVAIDSNRQDAEAYNNLALLLRDQCDVDACLENLDICISLEPESRHAGSNRLMSLNYQSERSREEVFEAHRSWGSCVESSVSQVFSWDGARGNSGPLRVGYISPDFYSHSVSYFIHSALKYHDPAFVAVTCYSDVALEDDKTRQFKELVPQWRTICGRRDDEVAKLIYDDGIDILVDLTGHTGNNRLGVFARKPAPVCITWIGYPHTTGLTRMDYRISDEFADPKDAPGLTTEKILYLPECFLCYTPPETAPPVVLKPAQESYGCITFGCFNNLAKVSSLTIRMWSKLLHEVPGSRLFVKSKALACPKVQDKMRAAFAVHGIQASRLDLTGLQPQTGSHLHMYSFIDVALDTAPYAGTTTTCEALYMGVPVVTLKGRGIHAQNVGASLLSAVQLGDLVTETEEDFVKQAAACAKNLPRLAALRAGLRTRMLRSVLCDGPRHVARLERLYAGVISDLARSNTSALNIQESATGSLAEAQ</sequence>
<evidence type="ECO:0000256" key="1">
    <source>
        <dbReference type="ARBA" id="ARBA00004922"/>
    </source>
</evidence>
<comment type="caution">
    <text evidence="11">The sequence shown here is derived from an EMBL/GenBank/DDBJ whole genome shotgun (WGS) entry which is preliminary data.</text>
</comment>
<dbReference type="Pfam" id="PF00515">
    <property type="entry name" value="TPR_1"/>
    <property type="match status" value="2"/>
</dbReference>
<evidence type="ECO:0000256" key="9">
    <source>
        <dbReference type="SAM" id="MobiDB-lite"/>
    </source>
</evidence>
<dbReference type="Gene3D" id="1.25.40.10">
    <property type="entry name" value="Tetratricopeptide repeat domain"/>
    <property type="match status" value="3"/>
</dbReference>
<feature type="region of interest" description="Disordered" evidence="9">
    <location>
        <begin position="1"/>
        <end position="44"/>
    </location>
</feature>
<evidence type="ECO:0000259" key="10">
    <source>
        <dbReference type="Pfam" id="PF13844"/>
    </source>
</evidence>
<evidence type="ECO:0000256" key="5">
    <source>
        <dbReference type="ARBA" id="ARBA00022679"/>
    </source>
</evidence>
<dbReference type="EMBL" id="CAMXCT020000090">
    <property type="protein sequence ID" value="CAL1127020.1"/>
    <property type="molecule type" value="Genomic_DNA"/>
</dbReference>
<keyword evidence="5 13" id="KW-0808">Transferase</keyword>
<feature type="repeat" description="TPR" evidence="8">
    <location>
        <begin position="292"/>
        <end position="325"/>
    </location>
</feature>
<keyword evidence="14" id="KW-1185">Reference proteome</keyword>
<feature type="repeat" description="TPR" evidence="8">
    <location>
        <begin position="326"/>
        <end position="359"/>
    </location>
</feature>
<protein>
    <recommendedName>
        <fullName evidence="3">protein O-GlcNAc transferase</fullName>
        <ecNumber evidence="3">2.4.1.255</ecNumber>
    </recommendedName>
</protein>
<dbReference type="GO" id="GO:0097363">
    <property type="term" value="F:protein O-acetylglucosaminyltransferase activity"/>
    <property type="evidence" value="ECO:0007669"/>
    <property type="project" value="UniProtKB-EC"/>
</dbReference>
<dbReference type="SUPFAM" id="SSF48452">
    <property type="entry name" value="TPR-like"/>
    <property type="match status" value="2"/>
</dbReference>
<feature type="repeat" description="TPR" evidence="8">
    <location>
        <begin position="183"/>
        <end position="216"/>
    </location>
</feature>
<feature type="compositionally biased region" description="Basic and acidic residues" evidence="9">
    <location>
        <begin position="34"/>
        <end position="44"/>
    </location>
</feature>
<feature type="repeat" description="TPR" evidence="8">
    <location>
        <begin position="217"/>
        <end position="250"/>
    </location>
</feature>
<accession>A0A9P1BJ94</accession>
<dbReference type="PANTHER" id="PTHR44835:SF1">
    <property type="entry name" value="PROTEIN O-GLCNAC TRANSFERASE"/>
    <property type="match status" value="1"/>
</dbReference>
<evidence type="ECO:0000313" key="14">
    <source>
        <dbReference type="Proteomes" id="UP001152797"/>
    </source>
</evidence>
<keyword evidence="6" id="KW-0677">Repeat</keyword>
<dbReference type="EC" id="2.4.1.255" evidence="3"/>
<dbReference type="OrthoDB" id="420945at2759"/>
<dbReference type="AlphaFoldDB" id="A0A9P1BJ94"/>
<dbReference type="Gene3D" id="3.40.50.2000">
    <property type="entry name" value="Glycogen Phosphorylase B"/>
    <property type="match status" value="1"/>
</dbReference>
<reference evidence="11" key="1">
    <citation type="submission" date="2022-10" db="EMBL/GenBank/DDBJ databases">
        <authorList>
            <person name="Chen Y."/>
            <person name="Dougan E. K."/>
            <person name="Chan C."/>
            <person name="Rhodes N."/>
            <person name="Thang M."/>
        </authorList>
    </citation>
    <scope>NUCLEOTIDE SEQUENCE</scope>
</reference>
<dbReference type="EMBL" id="CAMXCT010000090">
    <property type="protein sequence ID" value="CAI3973645.1"/>
    <property type="molecule type" value="Genomic_DNA"/>
</dbReference>
<proteinExistence type="inferred from homology"/>
<evidence type="ECO:0000313" key="11">
    <source>
        <dbReference type="EMBL" id="CAI3973645.1"/>
    </source>
</evidence>
<dbReference type="Gene3D" id="3.40.50.11380">
    <property type="match status" value="1"/>
</dbReference>
<keyword evidence="7 8" id="KW-0802">TPR repeat</keyword>
<organism evidence="11">
    <name type="scientific">Cladocopium goreaui</name>
    <dbReference type="NCBI Taxonomy" id="2562237"/>
    <lineage>
        <taxon>Eukaryota</taxon>
        <taxon>Sar</taxon>
        <taxon>Alveolata</taxon>
        <taxon>Dinophyceae</taxon>
        <taxon>Suessiales</taxon>
        <taxon>Symbiodiniaceae</taxon>
        <taxon>Cladocopium</taxon>
    </lineage>
</organism>
<dbReference type="InterPro" id="IPR051939">
    <property type="entry name" value="Glycosyltr_41/O-GlcNAc_trsf"/>
</dbReference>
<gene>
    <name evidence="11" type="ORF">C1SCF055_LOCUS2132</name>
</gene>
<evidence type="ECO:0000256" key="2">
    <source>
        <dbReference type="ARBA" id="ARBA00005386"/>
    </source>
</evidence>
<dbReference type="InterPro" id="IPR019734">
    <property type="entry name" value="TPR_rpt"/>
</dbReference>
<comment type="pathway">
    <text evidence="1">Protein modification; protein glycosylation.</text>
</comment>
<dbReference type="InterPro" id="IPR011990">
    <property type="entry name" value="TPR-like_helical_dom_sf"/>
</dbReference>
<dbReference type="Proteomes" id="UP001152797">
    <property type="component" value="Unassembled WGS sequence"/>
</dbReference>
<dbReference type="Pfam" id="PF13181">
    <property type="entry name" value="TPR_8"/>
    <property type="match status" value="2"/>
</dbReference>
<dbReference type="Pfam" id="PF13432">
    <property type="entry name" value="TPR_16"/>
    <property type="match status" value="1"/>
</dbReference>
<feature type="repeat" description="TPR" evidence="8">
    <location>
        <begin position="77"/>
        <end position="110"/>
    </location>
</feature>
<feature type="domain" description="O-GlcNAc transferase C-terminal" evidence="10">
    <location>
        <begin position="476"/>
        <end position="626"/>
    </location>
</feature>
<dbReference type="PROSITE" id="PS50005">
    <property type="entry name" value="TPR"/>
    <property type="match status" value="5"/>
</dbReference>
<comment type="similarity">
    <text evidence="2">Belongs to the glycosyltransferase 41 family. O-GlcNAc transferase subfamily.</text>
</comment>
<evidence type="ECO:0000256" key="6">
    <source>
        <dbReference type="ARBA" id="ARBA00022737"/>
    </source>
</evidence>
<dbReference type="EMBL" id="CAMXCT030000090">
    <property type="protein sequence ID" value="CAL4760957.1"/>
    <property type="molecule type" value="Genomic_DNA"/>
</dbReference>
<evidence type="ECO:0000256" key="3">
    <source>
        <dbReference type="ARBA" id="ARBA00011970"/>
    </source>
</evidence>
<dbReference type="PANTHER" id="PTHR44835">
    <property type="entry name" value="UDP-N-ACETYLGLUCOSAMINE--PEPTIDE N-ACETYLGLUCOSAMINYLTRANSFERASE SPINDLY-RELATED"/>
    <property type="match status" value="1"/>
</dbReference>
<dbReference type="InterPro" id="IPR029489">
    <property type="entry name" value="OGT/SEC/SPY_C"/>
</dbReference>
<dbReference type="Pfam" id="PF13844">
    <property type="entry name" value="Glyco_transf_41"/>
    <property type="match status" value="2"/>
</dbReference>
<evidence type="ECO:0000256" key="8">
    <source>
        <dbReference type="PROSITE-ProRule" id="PRU00339"/>
    </source>
</evidence>
<evidence type="ECO:0000256" key="4">
    <source>
        <dbReference type="ARBA" id="ARBA00022676"/>
    </source>
</evidence>